<organism evidence="3 4">
    <name type="scientific">Rhodococcus qingshengii</name>
    <dbReference type="NCBI Taxonomy" id="334542"/>
    <lineage>
        <taxon>Bacteria</taxon>
        <taxon>Bacillati</taxon>
        <taxon>Actinomycetota</taxon>
        <taxon>Actinomycetes</taxon>
        <taxon>Mycobacteriales</taxon>
        <taxon>Nocardiaceae</taxon>
        <taxon>Rhodococcus</taxon>
        <taxon>Rhodococcus erythropolis group</taxon>
    </lineage>
</organism>
<dbReference type="RefSeq" id="WP_007731603.1">
    <property type="nucleotide sequence ID" value="NZ_AP026691.1"/>
</dbReference>
<gene>
    <name evidence="3" type="ORF">CHR55_00860</name>
    <name evidence="2" type="ORF">PXH69_11315</name>
</gene>
<evidence type="ECO:0000313" key="2">
    <source>
        <dbReference type="EMBL" id="MDE8645542.1"/>
    </source>
</evidence>
<evidence type="ECO:0000259" key="1">
    <source>
        <dbReference type="Pfam" id="PF00561"/>
    </source>
</evidence>
<dbReference type="InterPro" id="IPR050266">
    <property type="entry name" value="AB_hydrolase_sf"/>
</dbReference>
<comment type="caution">
    <text evidence="3">The sequence shown here is derived from an EMBL/GenBank/DDBJ whole genome shotgun (WGS) entry which is preliminary data.</text>
</comment>
<reference evidence="3 4" key="1">
    <citation type="submission" date="2017-07" db="EMBL/GenBank/DDBJ databases">
        <title>Draft sequence of Rhodococcus enclensis 23b-28.</title>
        <authorList>
            <person name="Besaury L."/>
            <person name="Sancelme M."/>
            <person name="Amato P."/>
            <person name="Lallement A."/>
            <person name="Delort A.-M."/>
        </authorList>
    </citation>
    <scope>NUCLEOTIDE SEQUENCE [LARGE SCALE GENOMIC DNA]</scope>
    <source>
        <strain evidence="3 4">23b-28</strain>
    </source>
</reference>
<dbReference type="Proteomes" id="UP001217325">
    <property type="component" value="Unassembled WGS sequence"/>
</dbReference>
<name>A0A2A5JI02_RHOSG</name>
<dbReference type="EMBL" id="NOVD01000001">
    <property type="protein sequence ID" value="PCK28982.1"/>
    <property type="molecule type" value="Genomic_DNA"/>
</dbReference>
<feature type="domain" description="AB hydrolase-1" evidence="1">
    <location>
        <begin position="27"/>
        <end position="221"/>
    </location>
</feature>
<accession>A0A2A5JI02</accession>
<dbReference type="GO" id="GO:0016787">
    <property type="term" value="F:hydrolase activity"/>
    <property type="evidence" value="ECO:0007669"/>
    <property type="project" value="UniProtKB-KW"/>
</dbReference>
<dbReference type="GO" id="GO:0016020">
    <property type="term" value="C:membrane"/>
    <property type="evidence" value="ECO:0007669"/>
    <property type="project" value="TreeGrafter"/>
</dbReference>
<dbReference type="PRINTS" id="PR00111">
    <property type="entry name" value="ABHYDROLASE"/>
</dbReference>
<dbReference type="SUPFAM" id="SSF53474">
    <property type="entry name" value="alpha/beta-Hydrolases"/>
    <property type="match status" value="1"/>
</dbReference>
<dbReference type="Proteomes" id="UP000230886">
    <property type="component" value="Unassembled WGS sequence"/>
</dbReference>
<protein>
    <submittedName>
        <fullName evidence="3">Alpha/beta hydrolase</fullName>
    </submittedName>
</protein>
<sequence length="274" mass="29770">MAGGLQLGYVDSSFGQLHYAQQGSGEAILLLHQAPRSWDEFREFIPLLADDFRVVAMDMPGYGNSAPVPGPQTIETYARGAWELLDTLGVDRVTVIGHHTGAAVALEMAASRPERVHAAVLSSCPWTDRNYREGHSGPGGIDCVDRAADGSHLTRLWEMRRPYYPEPGTALLDRFIRDALAYRVDPAEGHKACARYVMEARVGSVTAPVLLIGAQKDPFSMPNIAPLRAHLTGAAVVETEIVESGTVALVEEHAPQIASAVRMFLENYAGRRPV</sequence>
<dbReference type="AlphaFoldDB" id="A0A2A5JI02"/>
<evidence type="ECO:0000313" key="3">
    <source>
        <dbReference type="EMBL" id="PCK28982.1"/>
    </source>
</evidence>
<accession>A0A8A9ITQ8</accession>
<evidence type="ECO:0000313" key="4">
    <source>
        <dbReference type="Proteomes" id="UP000230886"/>
    </source>
</evidence>
<dbReference type="EMBL" id="JARDXE010000006">
    <property type="protein sequence ID" value="MDE8645542.1"/>
    <property type="molecule type" value="Genomic_DNA"/>
</dbReference>
<keyword evidence="3" id="KW-0378">Hydrolase</keyword>
<dbReference type="InterPro" id="IPR000073">
    <property type="entry name" value="AB_hydrolase_1"/>
</dbReference>
<dbReference type="Gene3D" id="3.40.50.1820">
    <property type="entry name" value="alpha/beta hydrolase"/>
    <property type="match status" value="1"/>
</dbReference>
<dbReference type="PANTHER" id="PTHR43798:SF33">
    <property type="entry name" value="HYDROLASE, PUTATIVE (AFU_ORTHOLOGUE AFUA_2G14860)-RELATED"/>
    <property type="match status" value="1"/>
</dbReference>
<dbReference type="PANTHER" id="PTHR43798">
    <property type="entry name" value="MONOACYLGLYCEROL LIPASE"/>
    <property type="match status" value="1"/>
</dbReference>
<proteinExistence type="predicted"/>
<reference evidence="2" key="2">
    <citation type="submission" date="2023-02" db="EMBL/GenBank/DDBJ databases">
        <title>A novel hydrolase synthesized by Rhodococcus erythropolis HQ is responsible for the detoxification of Zearalenone.</title>
        <authorList>
            <person name="Hu J."/>
            <person name="Xu J."/>
        </authorList>
    </citation>
    <scope>NUCLEOTIDE SEQUENCE</scope>
    <source>
        <strain evidence="2">HQ</strain>
    </source>
</reference>
<dbReference type="InterPro" id="IPR029058">
    <property type="entry name" value="AB_hydrolase_fold"/>
</dbReference>
<dbReference type="Pfam" id="PF00561">
    <property type="entry name" value="Abhydrolase_1"/>
    <property type="match status" value="1"/>
</dbReference>